<sequence length="100" mass="11492">MARISKEELVKLQKNLKTDAAIGAKYGITRQAVHQLRVKYGIDYNRKKNLDRDQKIVGQYKKGKTGADIAKDIDLSISQIYRVIKKYSKGKAAKRGRRRK</sequence>
<dbReference type="InterPro" id="IPR036388">
    <property type="entry name" value="WH-like_DNA-bd_sf"/>
</dbReference>
<evidence type="ECO:0000313" key="2">
    <source>
        <dbReference type="EMBL" id="OGK07131.1"/>
    </source>
</evidence>
<dbReference type="InterPro" id="IPR055247">
    <property type="entry name" value="InsJ-like_HTH"/>
</dbReference>
<evidence type="ECO:0000313" key="3">
    <source>
        <dbReference type="Proteomes" id="UP000179243"/>
    </source>
</evidence>
<protein>
    <recommendedName>
        <fullName evidence="1">Insertion element IS150 protein InsJ-like helix-turn-helix domain-containing protein</fullName>
    </recommendedName>
</protein>
<dbReference type="AlphaFoldDB" id="A0A1F7FKL8"/>
<feature type="domain" description="Insertion element IS150 protein InsJ-like helix-turn-helix" evidence="1">
    <location>
        <begin position="55"/>
        <end position="99"/>
    </location>
</feature>
<dbReference type="Pfam" id="PF13518">
    <property type="entry name" value="HTH_28"/>
    <property type="match status" value="1"/>
</dbReference>
<gene>
    <name evidence="2" type="ORF">A2519_09255</name>
</gene>
<reference evidence="2 3" key="1">
    <citation type="journal article" date="2016" name="Nat. Commun.">
        <title>Thousands of microbial genomes shed light on interconnected biogeochemical processes in an aquifer system.</title>
        <authorList>
            <person name="Anantharaman K."/>
            <person name="Brown C.T."/>
            <person name="Hug L.A."/>
            <person name="Sharon I."/>
            <person name="Castelle C.J."/>
            <person name="Probst A.J."/>
            <person name="Thomas B.C."/>
            <person name="Singh A."/>
            <person name="Wilkins M.J."/>
            <person name="Karaoz U."/>
            <person name="Brodie E.L."/>
            <person name="Williams K.H."/>
            <person name="Hubbard S.S."/>
            <person name="Banfield J.F."/>
        </authorList>
    </citation>
    <scope>NUCLEOTIDE SEQUENCE [LARGE SCALE GENOMIC DNA]</scope>
</reference>
<name>A0A1F7FKL8_UNCRA</name>
<dbReference type="EMBL" id="MFYX01000013">
    <property type="protein sequence ID" value="OGK07131.1"/>
    <property type="molecule type" value="Genomic_DNA"/>
</dbReference>
<proteinExistence type="predicted"/>
<accession>A0A1F7FKL8</accession>
<dbReference type="Proteomes" id="UP000179243">
    <property type="component" value="Unassembled WGS sequence"/>
</dbReference>
<comment type="caution">
    <text evidence="2">The sequence shown here is derived from an EMBL/GenBank/DDBJ whole genome shotgun (WGS) entry which is preliminary data.</text>
</comment>
<organism evidence="2 3">
    <name type="scientific">Candidatus Raymondbacteria bacterium RIFOXYD12_FULL_49_13</name>
    <dbReference type="NCBI Taxonomy" id="1817890"/>
    <lineage>
        <taxon>Bacteria</taxon>
        <taxon>Raymondiibacteriota</taxon>
    </lineage>
</organism>
<dbReference type="Gene3D" id="1.10.10.10">
    <property type="entry name" value="Winged helix-like DNA-binding domain superfamily/Winged helix DNA-binding domain"/>
    <property type="match status" value="1"/>
</dbReference>
<evidence type="ECO:0000259" key="1">
    <source>
        <dbReference type="Pfam" id="PF13518"/>
    </source>
</evidence>